<organism evidence="1 2">
    <name type="scientific">Dissostichus mawsoni</name>
    <name type="common">Antarctic cod</name>
    <dbReference type="NCBI Taxonomy" id="36200"/>
    <lineage>
        <taxon>Eukaryota</taxon>
        <taxon>Metazoa</taxon>
        <taxon>Chordata</taxon>
        <taxon>Craniata</taxon>
        <taxon>Vertebrata</taxon>
        <taxon>Euteleostomi</taxon>
        <taxon>Actinopterygii</taxon>
        <taxon>Neopterygii</taxon>
        <taxon>Teleostei</taxon>
        <taxon>Neoteleostei</taxon>
        <taxon>Acanthomorphata</taxon>
        <taxon>Eupercaria</taxon>
        <taxon>Perciformes</taxon>
        <taxon>Notothenioidei</taxon>
        <taxon>Nototheniidae</taxon>
        <taxon>Dissostichus</taxon>
    </lineage>
</organism>
<accession>A0A7J5Z1J6</accession>
<protein>
    <submittedName>
        <fullName evidence="1">Uncharacterized protein</fullName>
    </submittedName>
</protein>
<dbReference type="AlphaFoldDB" id="A0A7J5Z1J6"/>
<dbReference type="EMBL" id="JAAKFY010000007">
    <property type="protein sequence ID" value="KAF3855001.1"/>
    <property type="molecule type" value="Genomic_DNA"/>
</dbReference>
<name>A0A7J5Z1J6_DISMA</name>
<dbReference type="Proteomes" id="UP000518266">
    <property type="component" value="Unassembled WGS sequence"/>
</dbReference>
<dbReference type="OrthoDB" id="9998011at2759"/>
<sequence>MKTDVLCGNKVATVPDMGSIDTVVHTLLVEAEGTPQMVSHNALLCPAEGPVEKKISLVLPEMFVAGSARASVSVLVINTCD</sequence>
<keyword evidence="2" id="KW-1185">Reference proteome</keyword>
<comment type="caution">
    <text evidence="1">The sequence shown here is derived from an EMBL/GenBank/DDBJ whole genome shotgun (WGS) entry which is preliminary data.</text>
</comment>
<evidence type="ECO:0000313" key="2">
    <source>
        <dbReference type="Proteomes" id="UP000518266"/>
    </source>
</evidence>
<evidence type="ECO:0000313" key="1">
    <source>
        <dbReference type="EMBL" id="KAF3855001.1"/>
    </source>
</evidence>
<proteinExistence type="predicted"/>
<reference evidence="1 2" key="1">
    <citation type="submission" date="2020-03" db="EMBL/GenBank/DDBJ databases">
        <title>Dissostichus mawsoni Genome sequencing and assembly.</title>
        <authorList>
            <person name="Park H."/>
        </authorList>
    </citation>
    <scope>NUCLEOTIDE SEQUENCE [LARGE SCALE GENOMIC DNA]</scope>
    <source>
        <strain evidence="1">DM0001</strain>
        <tissue evidence="1">Muscle</tissue>
    </source>
</reference>
<gene>
    <name evidence="1" type="ORF">F7725_023056</name>
</gene>